<comment type="caution">
    <text evidence="2">The sequence shown here is derived from an EMBL/GenBank/DDBJ whole genome shotgun (WGS) entry which is preliminary data.</text>
</comment>
<keyword evidence="1" id="KW-1133">Transmembrane helix</keyword>
<dbReference type="InterPro" id="IPR012349">
    <property type="entry name" value="Split_barrel_FMN-bd"/>
</dbReference>
<dbReference type="GO" id="GO:0016491">
    <property type="term" value="F:oxidoreductase activity"/>
    <property type="evidence" value="ECO:0007669"/>
    <property type="project" value="InterPro"/>
</dbReference>
<proteinExistence type="predicted"/>
<evidence type="ECO:0008006" key="4">
    <source>
        <dbReference type="Google" id="ProtNLM"/>
    </source>
</evidence>
<keyword evidence="3" id="KW-1185">Reference proteome</keyword>
<dbReference type="RefSeq" id="WP_281421198.1">
    <property type="nucleotide sequence ID" value="NZ_BAABEA010000014.1"/>
</dbReference>
<protein>
    <recommendedName>
        <fullName evidence="4">Deazaflavin-dependent oxidoreductase (Nitroreductase family)</fullName>
    </recommendedName>
</protein>
<accession>A0A919VYL6</accession>
<dbReference type="Proteomes" id="UP000681340">
    <property type="component" value="Unassembled WGS sequence"/>
</dbReference>
<feature type="transmembrane region" description="Helical" evidence="1">
    <location>
        <begin position="174"/>
        <end position="196"/>
    </location>
</feature>
<organism evidence="2 3">
    <name type="scientific">Actinoplanes auranticolor</name>
    <dbReference type="NCBI Taxonomy" id="47988"/>
    <lineage>
        <taxon>Bacteria</taxon>
        <taxon>Bacillati</taxon>
        <taxon>Actinomycetota</taxon>
        <taxon>Actinomycetes</taxon>
        <taxon>Micromonosporales</taxon>
        <taxon>Micromonosporaceae</taxon>
        <taxon>Actinoplanes</taxon>
    </lineage>
</organism>
<keyword evidence="1" id="KW-0812">Transmembrane</keyword>
<dbReference type="EMBL" id="BOQL01000099">
    <property type="protein sequence ID" value="GIM80532.1"/>
    <property type="molecule type" value="Genomic_DNA"/>
</dbReference>
<keyword evidence="1" id="KW-0472">Membrane</keyword>
<evidence type="ECO:0000313" key="2">
    <source>
        <dbReference type="EMBL" id="GIM80532.1"/>
    </source>
</evidence>
<evidence type="ECO:0000256" key="1">
    <source>
        <dbReference type="SAM" id="Phobius"/>
    </source>
</evidence>
<reference evidence="2" key="1">
    <citation type="submission" date="2021-03" db="EMBL/GenBank/DDBJ databases">
        <title>Whole genome shotgun sequence of Actinoplanes auranticolor NBRC 12245.</title>
        <authorList>
            <person name="Komaki H."/>
            <person name="Tamura T."/>
        </authorList>
    </citation>
    <scope>NUCLEOTIDE SEQUENCE</scope>
    <source>
        <strain evidence="2">NBRC 12245</strain>
    </source>
</reference>
<sequence length="215" mass="23748">MTTIRVQFARWLYQHGRPNRLAHVLNRISAFQFRSGRLAPYNWVMLEVPGRRTGKPVTFPLVLADHEGERYFVSMLGARANWVANVRAAGGHAVIHHGIRENVLLEDVDTDARGPVLRRYLAVAPGARPHIPVDPRAPLSDFDRVAAQYPVFHVTHDPPQQKDQPAAVRTGSRLLGAGLILLGTAVAAVAVLRPLVSGLLRYRTSPTGLNQNSSR</sequence>
<evidence type="ECO:0000313" key="3">
    <source>
        <dbReference type="Proteomes" id="UP000681340"/>
    </source>
</evidence>
<gene>
    <name evidence="2" type="ORF">Aau02nite_91020</name>
</gene>
<dbReference type="InterPro" id="IPR004378">
    <property type="entry name" value="F420H2_quin_Rdtase"/>
</dbReference>
<dbReference type="Gene3D" id="2.30.110.10">
    <property type="entry name" value="Electron Transport, Fmn-binding Protein, Chain A"/>
    <property type="match status" value="1"/>
</dbReference>
<name>A0A919VYL6_9ACTN</name>
<dbReference type="Pfam" id="PF04075">
    <property type="entry name" value="F420H2_quin_red"/>
    <property type="match status" value="1"/>
</dbReference>
<dbReference type="AlphaFoldDB" id="A0A919VYL6"/>